<dbReference type="SUPFAM" id="SSF57997">
    <property type="entry name" value="Tropomyosin"/>
    <property type="match status" value="1"/>
</dbReference>
<dbReference type="VEuPathDB" id="VectorBase:PPAPM1_004434"/>
<evidence type="ECO:0000313" key="5">
    <source>
        <dbReference type="EnsemblMetazoa" id="PPAI005187-PA"/>
    </source>
</evidence>
<dbReference type="EMBL" id="AJVK01030034">
    <property type="status" value="NOT_ANNOTATED_CDS"/>
    <property type="molecule type" value="Genomic_DNA"/>
</dbReference>
<evidence type="ECO:0000256" key="3">
    <source>
        <dbReference type="ARBA" id="ARBA00022553"/>
    </source>
</evidence>
<dbReference type="PANTHER" id="PTHR18902:SF24">
    <property type="entry name" value="NUCLEAR MITOTIC APPARATUS PROTEIN 1"/>
    <property type="match status" value="1"/>
</dbReference>
<evidence type="ECO:0000256" key="4">
    <source>
        <dbReference type="ARBA" id="ARBA00023054"/>
    </source>
</evidence>
<keyword evidence="6" id="KW-1185">Reference proteome</keyword>
<keyword evidence="3" id="KW-0597">Phosphoprotein</keyword>
<keyword evidence="2" id="KW-0963">Cytoplasm</keyword>
<protein>
    <submittedName>
        <fullName evidence="5">Uncharacterized protein</fullName>
    </submittedName>
</protein>
<dbReference type="GO" id="GO:0005737">
    <property type="term" value="C:cytoplasm"/>
    <property type="evidence" value="ECO:0007669"/>
    <property type="project" value="UniProtKB-SubCell"/>
</dbReference>
<evidence type="ECO:0000256" key="2">
    <source>
        <dbReference type="ARBA" id="ARBA00022490"/>
    </source>
</evidence>
<proteinExistence type="predicted"/>
<dbReference type="PANTHER" id="PTHR18902">
    <property type="entry name" value="NUCLEAR MITOTIC APPARATUS PROTEIN 1-RELATED"/>
    <property type="match status" value="1"/>
</dbReference>
<dbReference type="Proteomes" id="UP000092462">
    <property type="component" value="Unassembled WGS sequence"/>
</dbReference>
<comment type="subcellular location">
    <subcellularLocation>
        <location evidence="1">Cytoplasm</location>
    </subcellularLocation>
</comment>
<name>A0A1B0DBJ8_PHLPP</name>
<dbReference type="VEuPathDB" id="VectorBase:PPAI005187"/>
<evidence type="ECO:0000313" key="6">
    <source>
        <dbReference type="Proteomes" id="UP000092462"/>
    </source>
</evidence>
<evidence type="ECO:0000256" key="1">
    <source>
        <dbReference type="ARBA" id="ARBA00004496"/>
    </source>
</evidence>
<dbReference type="InterPro" id="IPR051841">
    <property type="entry name" value="MT-Golgi_org_protein"/>
</dbReference>
<dbReference type="Gene3D" id="1.10.287.1490">
    <property type="match status" value="1"/>
</dbReference>
<organism evidence="5 6">
    <name type="scientific">Phlebotomus papatasi</name>
    <name type="common">Sandfly</name>
    <dbReference type="NCBI Taxonomy" id="29031"/>
    <lineage>
        <taxon>Eukaryota</taxon>
        <taxon>Metazoa</taxon>
        <taxon>Ecdysozoa</taxon>
        <taxon>Arthropoda</taxon>
        <taxon>Hexapoda</taxon>
        <taxon>Insecta</taxon>
        <taxon>Pterygota</taxon>
        <taxon>Neoptera</taxon>
        <taxon>Endopterygota</taxon>
        <taxon>Diptera</taxon>
        <taxon>Nematocera</taxon>
        <taxon>Psychodoidea</taxon>
        <taxon>Psychodidae</taxon>
        <taxon>Phlebotomus</taxon>
        <taxon>Phlebotomus</taxon>
    </lineage>
</organism>
<dbReference type="EMBL" id="AJVK01030035">
    <property type="status" value="NOT_ANNOTATED_CDS"/>
    <property type="molecule type" value="Genomic_DNA"/>
</dbReference>
<sequence length="1596" mass="185149">MATKNEQVQKISQDLVSFLKKNCTEIVTDIPEIIPNNDDLEYVVYTFLNTTEKLLEKETEMKRTLLKAEVEQASLVDTIACLNDQCAKMKQEMDVLEKREKCVQEKFDDVSVKFSEKSKEFEKVSEELREVKCAVDKATREVYSLRSVNVSYEKIIKENETFEKEMTNEICHLKEKLSQMKTCVKQLEIEKGQVKKSLDVLQGKFTESERIIDEKQSNLEKYQSKTDEVMRENSVLTNQITDLKTHNKCLQETKDQINLEIIRLMEELKVAKGENDQLKLNIESLSFEKEELKAEVDNRICDMKNLTEINRISAEKLSSLEEFCEELKKKYADILKVAEENGGNLIKIQKEKEIIIEEKIAMGYQLKDCENEMHDLKNQIASFEAQEIEFSKKIDSLNAEIEVYKLDNRKIHLKKTELMKQTEMHKTEAIHLLKEIECHKLEIKTLTESVKEKEKLVEKTKISVEKTIEELQKEIGELKDKEKIQNIQLEKSEEEIKILTSKLSEDAIVKEEMVKNQKEELSSLQRALADTFKMNEELSEKLKNLEEVKMKIEKCLEVEISSRKVYEEKLEVIAKEKEYLGQKLLADEASKDQMKDNIECLEKDLADRKKHCSKLAAEMAEVKEESQRLNTQVCEQKIENTTLQERHKSLEQIQKDNNDHIGKLQEKLEKLQQDIVNFERITKDGDQKIEKLSAEIVEKESQIEKLTTSLEAREKDFEAIEEGLRKEITEEKVQIQVLQEEKGCLEKKLAEMQNLQENLLMIKASLIEKTSSNEALTEEINMLQSDLSSKNLKMSELAKKLEDLERSNELRNEEYTLEISKISAESEKKNAEINDLKSKLQENSAELVRMEEDRKTVNGKAKEFFEKQQDFEVKCTQYEERIKLLSESKTKAIDLLQKEITGLEKKNIDMNEKIKVLENCYAEKTKEFDDYVASNAEAQEEIVKLKEEIQSIECQNDEITQKLLDNDSEIQNLQHEIKKLLSNRHELENNLSHLKANYAVLEETMAEKDGEILNMRIELNKKTTEFSTESIKIANLLREVEKYKGLEVQVKKLEALEHKEKEINEKLVNENAILQAKLYKNRQTLEEKEKSWESEREVLKKTAAESEEKIYENKREMEGKLEKMKEKMKALCNVEIEKLRLRYERDAAMKIEKAEKLSKKLSQEIAILNSKQLDLVKENTNLKRMMGSASAMKQPVMPQMNLNMEDEEGEQFNNTYLKDMKCGAEQASFFGRESVTKEELDWRNSRQPPHLKSQYAAQYGIDNFEDDVTSIGETNVHDDSMSSLLYAGQRKKMSGTTSYKRPGPPTPSKNGGRLSLGGTGEVHPRQILKEINESTKQQTPSTLRAIFSRKSLARDEVMSVESCQSSCSVVEDEFMNACCTLKGRGKIEWFMGGDKRGNNEDTSSLSDPPSLRKRKSKKRRVSINMTHLKKRRFSNVLQCQTKRQKSFMSRSKSNRRDIFDEFRSINNDDESELWIEKDEDDLNDSAEKKFEIIAQQKISQTPFLQITQKTDKVKRRFSTPIHLINSPSNSKHSSAKCSGGGVSFSERIPRSEVITLPRRQLIQNQNFGVKPTSILFAILIILFAVYFAVVNELFSH</sequence>
<dbReference type="EnsemblMetazoa" id="PPAI005187-RA">
    <property type="protein sequence ID" value="PPAI005187-PA"/>
    <property type="gene ID" value="PPAI005187"/>
</dbReference>
<reference evidence="5" key="1">
    <citation type="submission" date="2022-08" db="UniProtKB">
        <authorList>
            <consortium name="EnsemblMetazoa"/>
        </authorList>
    </citation>
    <scope>IDENTIFICATION</scope>
    <source>
        <strain evidence="5">Israel</strain>
    </source>
</reference>
<accession>A0A1B0DBJ8</accession>
<keyword evidence="4" id="KW-0175">Coiled coil</keyword>